<organism evidence="1">
    <name type="scientific">marine sediment metagenome</name>
    <dbReference type="NCBI Taxonomy" id="412755"/>
    <lineage>
        <taxon>unclassified sequences</taxon>
        <taxon>metagenomes</taxon>
        <taxon>ecological metagenomes</taxon>
    </lineage>
</organism>
<protein>
    <submittedName>
        <fullName evidence="1">Uncharacterized protein</fullName>
    </submittedName>
</protein>
<dbReference type="EMBL" id="LAZR01000051">
    <property type="protein sequence ID" value="KKN98641.1"/>
    <property type="molecule type" value="Genomic_DNA"/>
</dbReference>
<reference evidence="1" key="1">
    <citation type="journal article" date="2015" name="Nature">
        <title>Complex archaea that bridge the gap between prokaryotes and eukaryotes.</title>
        <authorList>
            <person name="Spang A."/>
            <person name="Saw J.H."/>
            <person name="Jorgensen S.L."/>
            <person name="Zaremba-Niedzwiedzka K."/>
            <person name="Martijn J."/>
            <person name="Lind A.E."/>
            <person name="van Eijk R."/>
            <person name="Schleper C."/>
            <person name="Guy L."/>
            <person name="Ettema T.J."/>
        </authorList>
    </citation>
    <scope>NUCLEOTIDE SEQUENCE</scope>
</reference>
<dbReference type="AlphaFoldDB" id="A0A0F9XHQ6"/>
<accession>A0A0F9XHQ6</accession>
<comment type="caution">
    <text evidence="1">The sequence shown here is derived from an EMBL/GenBank/DDBJ whole genome shotgun (WGS) entry which is preliminary data.</text>
</comment>
<name>A0A0F9XHQ6_9ZZZZ</name>
<sequence>MSVLPRVVLIGAFNAASFARSQQTTESISALTIDELVQEAVSVIQDEVVADTGKPGKLARLELISNGLDAAIEYFEQVLSSGSFL</sequence>
<proteinExistence type="predicted"/>
<gene>
    <name evidence="1" type="ORF">LCGC14_0147530</name>
</gene>
<evidence type="ECO:0000313" key="1">
    <source>
        <dbReference type="EMBL" id="KKN98641.1"/>
    </source>
</evidence>